<accession>A0A7J5B6W4</accession>
<evidence type="ECO:0000313" key="1">
    <source>
        <dbReference type="EMBL" id="KAB1639874.1"/>
    </source>
</evidence>
<protein>
    <submittedName>
        <fullName evidence="1">Uncharacterized protein</fullName>
    </submittedName>
</protein>
<organism evidence="1 2">
    <name type="scientific">Pseudoclavibacter terrae</name>
    <dbReference type="NCBI Taxonomy" id="1530195"/>
    <lineage>
        <taxon>Bacteria</taxon>
        <taxon>Bacillati</taxon>
        <taxon>Actinomycetota</taxon>
        <taxon>Actinomycetes</taxon>
        <taxon>Micrococcales</taxon>
        <taxon>Microbacteriaceae</taxon>
        <taxon>Pseudoclavibacter</taxon>
    </lineage>
</organism>
<dbReference type="Proteomes" id="UP000490386">
    <property type="component" value="Unassembled WGS sequence"/>
</dbReference>
<keyword evidence="2" id="KW-1185">Reference proteome</keyword>
<dbReference type="EMBL" id="WBJX01000001">
    <property type="protein sequence ID" value="KAB1639874.1"/>
    <property type="molecule type" value="Genomic_DNA"/>
</dbReference>
<gene>
    <name evidence="1" type="ORF">F8O03_06075</name>
</gene>
<comment type="caution">
    <text evidence="1">The sequence shown here is derived from an EMBL/GenBank/DDBJ whole genome shotgun (WGS) entry which is preliminary data.</text>
</comment>
<dbReference type="RefSeq" id="WP_151423015.1">
    <property type="nucleotide sequence ID" value="NZ_WBJX01000001.1"/>
</dbReference>
<dbReference type="AlphaFoldDB" id="A0A7J5B6W4"/>
<reference evidence="1 2" key="1">
    <citation type="submission" date="2019-09" db="EMBL/GenBank/DDBJ databases">
        <title>Phylogeny of genus Pseudoclavibacter and closely related genus.</title>
        <authorList>
            <person name="Li Y."/>
        </authorList>
    </citation>
    <scope>NUCLEOTIDE SEQUENCE [LARGE SCALE GENOMIC DNA]</scope>
    <source>
        <strain evidence="1 2">THG-MD12</strain>
    </source>
</reference>
<proteinExistence type="predicted"/>
<evidence type="ECO:0000313" key="2">
    <source>
        <dbReference type="Proteomes" id="UP000490386"/>
    </source>
</evidence>
<name>A0A7J5B6W4_9MICO</name>
<sequence length="168" mass="17769">MAVITPAKYRRVVGTILRGVGSRPTSATLGLPLKGARVVFRALIKSASLPDSDQLFVLDEVVATTDMNGKLIEATTGQEGIPLLVTDDDSIGAEGWSWKATITAPGLEGEIVYIFPLPYSTADYDIADARIPGVEASPSTVIFQDEPAPAGFAGYRIDSLGNVRAAYL</sequence>